<dbReference type="PANTHER" id="PTHR43355">
    <property type="entry name" value="FLAVIN REDUCTASE (NADPH)"/>
    <property type="match status" value="1"/>
</dbReference>
<dbReference type="EMBL" id="JAFJYH010000089">
    <property type="protein sequence ID" value="KAG4420215.1"/>
    <property type="molecule type" value="Genomic_DNA"/>
</dbReference>
<keyword evidence="4" id="KW-1185">Reference proteome</keyword>
<dbReference type="Gene3D" id="3.40.50.720">
    <property type="entry name" value="NAD(P)-binding Rossmann-like Domain"/>
    <property type="match status" value="1"/>
</dbReference>
<evidence type="ECO:0000259" key="2">
    <source>
        <dbReference type="Pfam" id="PF13460"/>
    </source>
</evidence>
<dbReference type="InterPro" id="IPR036291">
    <property type="entry name" value="NAD(P)-bd_dom_sf"/>
</dbReference>
<evidence type="ECO:0000256" key="1">
    <source>
        <dbReference type="ARBA" id="ARBA00038376"/>
    </source>
</evidence>
<protein>
    <recommendedName>
        <fullName evidence="2">NAD(P)-binding domain-containing protein</fullName>
    </recommendedName>
</protein>
<evidence type="ECO:0000313" key="4">
    <source>
        <dbReference type="Proteomes" id="UP000664132"/>
    </source>
</evidence>
<sequence>MVGTKVLVFGGTGPAGICLLRELVYRKHAIIVYARSPSKIPSELAANPLVEVIQGDLSNHSALSSAVSKASSIISLLGPNAKDTTFDPSLYSSFYASLFPIMRTHGVRRILAMGTVSIKCPEDNFSLIRSILVSLMPVFFNTAYQSILKIRDVFEEEGTGNGINWTVYRIALIPGGDDE</sequence>
<dbReference type="InterPro" id="IPR016040">
    <property type="entry name" value="NAD(P)-bd_dom"/>
</dbReference>
<dbReference type="SUPFAM" id="SSF51735">
    <property type="entry name" value="NAD(P)-binding Rossmann-fold domains"/>
    <property type="match status" value="1"/>
</dbReference>
<name>A0A8H7TJB0_9HELO</name>
<dbReference type="GO" id="GO:0016646">
    <property type="term" value="F:oxidoreductase activity, acting on the CH-NH group of donors, NAD or NADP as acceptor"/>
    <property type="evidence" value="ECO:0007669"/>
    <property type="project" value="TreeGrafter"/>
</dbReference>
<dbReference type="Pfam" id="PF13460">
    <property type="entry name" value="NAD_binding_10"/>
    <property type="match status" value="1"/>
</dbReference>
<feature type="non-terminal residue" evidence="3">
    <location>
        <position position="179"/>
    </location>
</feature>
<dbReference type="OrthoDB" id="10254221at2759"/>
<dbReference type="Proteomes" id="UP000664132">
    <property type="component" value="Unassembled WGS sequence"/>
</dbReference>
<dbReference type="InterPro" id="IPR051606">
    <property type="entry name" value="Polyketide_Oxido-like"/>
</dbReference>
<dbReference type="PANTHER" id="PTHR43355:SF2">
    <property type="entry name" value="FLAVIN REDUCTASE (NADPH)"/>
    <property type="match status" value="1"/>
</dbReference>
<dbReference type="AlphaFoldDB" id="A0A8H7TJB0"/>
<feature type="domain" description="NAD(P)-binding" evidence="2">
    <location>
        <begin position="10"/>
        <end position="126"/>
    </location>
</feature>
<gene>
    <name evidence="3" type="ORF">IFR04_006691</name>
</gene>
<comment type="caution">
    <text evidence="3">The sequence shown here is derived from an EMBL/GenBank/DDBJ whole genome shotgun (WGS) entry which is preliminary data.</text>
</comment>
<accession>A0A8H7TJB0</accession>
<organism evidence="3 4">
    <name type="scientific">Cadophora malorum</name>
    <dbReference type="NCBI Taxonomy" id="108018"/>
    <lineage>
        <taxon>Eukaryota</taxon>
        <taxon>Fungi</taxon>
        <taxon>Dikarya</taxon>
        <taxon>Ascomycota</taxon>
        <taxon>Pezizomycotina</taxon>
        <taxon>Leotiomycetes</taxon>
        <taxon>Helotiales</taxon>
        <taxon>Ploettnerulaceae</taxon>
        <taxon>Cadophora</taxon>
    </lineage>
</organism>
<proteinExistence type="inferred from homology"/>
<evidence type="ECO:0000313" key="3">
    <source>
        <dbReference type="EMBL" id="KAG4420215.1"/>
    </source>
</evidence>
<reference evidence="3" key="1">
    <citation type="submission" date="2021-02" db="EMBL/GenBank/DDBJ databases">
        <title>Genome sequence Cadophora malorum strain M34.</title>
        <authorList>
            <person name="Stefanovic E."/>
            <person name="Vu D."/>
            <person name="Scully C."/>
            <person name="Dijksterhuis J."/>
            <person name="Roader J."/>
            <person name="Houbraken J."/>
        </authorList>
    </citation>
    <scope>NUCLEOTIDE SEQUENCE</scope>
    <source>
        <strain evidence="3">M34</strain>
    </source>
</reference>
<comment type="similarity">
    <text evidence="1">Belongs to the avfA family.</text>
</comment>